<sequence length="347" mass="39476">MSLASKLIVYNHFATFFSGTADPVYREHYQLYRVVNEYLTQSYAANASSCVERETAVARQLLLNECTFDAALKIIDAGNSIASLSRWYSEDSAAGIDSCVFEVLKEINASVSVDRRSAAGRRIFSIDQFFPTTTDIADRLKRPVLDRFLRLFRDDWTNLKSIADALNPSQPFSGWWYNKFCVTTYIHRIANGAVPNALSGRLSAVAKAHIQLEENDYDGNMIVINASNCPDNIAQIYGRFCGIGKEHFSNHKMACVHILFQYLRGTITHQEQKHCCYKIIKEFGMHCREVYDTPLRTLLDTLYINSHTDKGKNALFDVLCATSGDELDIDFFYYVVEDFMNNKQCNV</sequence>
<accession>V9LSR9</accession>
<proteinExistence type="predicted"/>
<dbReference type="InterPro" id="IPR009815">
    <property type="entry name" value="AcMNPV_AC11"/>
</dbReference>
<evidence type="ECO:0000313" key="1">
    <source>
        <dbReference type="EMBL" id="AFS52016.1"/>
    </source>
</evidence>
<protein>
    <submittedName>
        <fullName evidence="1">DekiORF139</fullName>
    </submittedName>
</protein>
<name>V9LSR9_9ABAC</name>
<dbReference type="Pfam" id="PF07138">
    <property type="entry name" value="AcMNPV_AC11"/>
    <property type="match status" value="1"/>
</dbReference>
<organism evidence="1">
    <name type="scientific">Dendrolimus kikuchii nucleopolyhedrovirus</name>
    <dbReference type="NCBI Taxonomy" id="1219875"/>
    <lineage>
        <taxon>Viruses</taxon>
        <taxon>Viruses incertae sedis</taxon>
        <taxon>Naldaviricetes</taxon>
        <taxon>Lefavirales</taxon>
        <taxon>Baculoviridae</taxon>
        <taxon>Alphabaculovirus</taxon>
    </lineage>
</organism>
<reference evidence="1" key="1">
    <citation type="submission" date="2012-06" db="EMBL/GenBank/DDBJ databases">
        <title>Genomic sequencing and analysis of the Dendrolimus kikuchii nucleopolyhedrovirus.</title>
        <authorList>
            <person name="Yang M.M."/>
        </authorList>
    </citation>
    <scope>NUCLEOTIDE SEQUENCE</scope>
    <source>
        <strain evidence="1">YN</strain>
    </source>
</reference>
<dbReference type="EMBL" id="JX193905">
    <property type="protein sequence ID" value="AFS52016.1"/>
    <property type="molecule type" value="Genomic_DNA"/>
</dbReference>